<feature type="transmembrane region" description="Helical" evidence="13">
    <location>
        <begin position="87"/>
        <end position="109"/>
    </location>
</feature>
<keyword evidence="9 13" id="KW-1133">Transmembrane helix</keyword>
<evidence type="ECO:0000313" key="15">
    <source>
        <dbReference type="EMBL" id="MDG5976882.1"/>
    </source>
</evidence>
<dbReference type="Pfam" id="PF01292">
    <property type="entry name" value="Ni_hydr_CYTB"/>
    <property type="match status" value="1"/>
</dbReference>
<reference evidence="15" key="1">
    <citation type="submission" date="2013-01" db="EMBL/GenBank/DDBJ databases">
        <title>Genome draft of Hydrogenophaga taeniospiralis 2K1.</title>
        <authorList>
            <person name="Gomila M."/>
            <person name="Lalucat J."/>
        </authorList>
    </citation>
    <scope>NUCLEOTIDE SEQUENCE</scope>
    <source>
        <strain evidence="15">CCUG 15921</strain>
    </source>
</reference>
<comment type="similarity">
    <text evidence="12">Belongs to the cytochrome b561 family.</text>
</comment>
<evidence type="ECO:0000256" key="7">
    <source>
        <dbReference type="ARBA" id="ARBA00022723"/>
    </source>
</evidence>
<keyword evidence="3" id="KW-0813">Transport</keyword>
<dbReference type="GO" id="GO:0005886">
    <property type="term" value="C:plasma membrane"/>
    <property type="evidence" value="ECO:0007669"/>
    <property type="project" value="UniProtKB-SubCell"/>
</dbReference>
<gene>
    <name evidence="15" type="ORF">H010_16569</name>
</gene>
<keyword evidence="16" id="KW-1185">Reference proteome</keyword>
<organism evidence="15 16">
    <name type="scientific">Hydrogenophaga taeniospiralis CCUG 15921</name>
    <dbReference type="NCBI Taxonomy" id="1281780"/>
    <lineage>
        <taxon>Bacteria</taxon>
        <taxon>Pseudomonadati</taxon>
        <taxon>Pseudomonadota</taxon>
        <taxon>Betaproteobacteria</taxon>
        <taxon>Burkholderiales</taxon>
        <taxon>Comamonadaceae</taxon>
        <taxon>Hydrogenophaga</taxon>
    </lineage>
</organism>
<keyword evidence="6 13" id="KW-0812">Transmembrane</keyword>
<dbReference type="InterPro" id="IPR011577">
    <property type="entry name" value="Cyt_b561_bac/Ni-Hgenase"/>
</dbReference>
<accession>A0A9X4NT23</accession>
<sequence>MKHQDKYPASMRVLHWLMAILILGQIFGGWFMTPYDEAREPLVGQLYWWHKSFGLLAFLFIFIRLSNRLRYVPPELPAGLPAFDRKLAHFAHWAIYALIVMLPITGYTLSSTFEYSDGVTFFGIHVPELFPKNEAVYEAADWLHGILAYTLLAVVALHLAGVVKHRYFDKNPDNDVLQRML</sequence>
<evidence type="ECO:0000256" key="9">
    <source>
        <dbReference type="ARBA" id="ARBA00022989"/>
    </source>
</evidence>
<feature type="transmembrane region" description="Helical" evidence="13">
    <location>
        <begin position="142"/>
        <end position="163"/>
    </location>
</feature>
<feature type="domain" description="Cytochrome b561 bacterial/Ni-hydrogenase" evidence="14">
    <location>
        <begin position="7"/>
        <end position="171"/>
    </location>
</feature>
<keyword evidence="8" id="KW-0249">Electron transport</keyword>
<dbReference type="EMBL" id="AOGK01000015">
    <property type="protein sequence ID" value="MDG5976882.1"/>
    <property type="molecule type" value="Genomic_DNA"/>
</dbReference>
<dbReference type="GO" id="GO:0009055">
    <property type="term" value="F:electron transfer activity"/>
    <property type="evidence" value="ECO:0007669"/>
    <property type="project" value="InterPro"/>
</dbReference>
<evidence type="ECO:0000256" key="3">
    <source>
        <dbReference type="ARBA" id="ARBA00022448"/>
    </source>
</evidence>
<keyword evidence="7" id="KW-0479">Metal-binding</keyword>
<evidence type="ECO:0000256" key="2">
    <source>
        <dbReference type="ARBA" id="ARBA00004651"/>
    </source>
</evidence>
<evidence type="ECO:0000256" key="6">
    <source>
        <dbReference type="ARBA" id="ARBA00022692"/>
    </source>
</evidence>
<evidence type="ECO:0000256" key="1">
    <source>
        <dbReference type="ARBA" id="ARBA00001970"/>
    </source>
</evidence>
<evidence type="ECO:0000313" key="16">
    <source>
        <dbReference type="Proteomes" id="UP001152876"/>
    </source>
</evidence>
<proteinExistence type="inferred from homology"/>
<dbReference type="PANTHER" id="PTHR30529">
    <property type="entry name" value="CYTOCHROME B561"/>
    <property type="match status" value="1"/>
</dbReference>
<evidence type="ECO:0000256" key="12">
    <source>
        <dbReference type="ARBA" id="ARBA00037975"/>
    </source>
</evidence>
<keyword evidence="4" id="KW-1003">Cell membrane</keyword>
<dbReference type="GO" id="GO:0022904">
    <property type="term" value="P:respiratory electron transport chain"/>
    <property type="evidence" value="ECO:0007669"/>
    <property type="project" value="InterPro"/>
</dbReference>
<keyword evidence="5" id="KW-0349">Heme</keyword>
<name>A0A9X4NT23_9BURK</name>
<keyword evidence="10" id="KW-0408">Iron</keyword>
<keyword evidence="11 13" id="KW-0472">Membrane</keyword>
<protein>
    <submittedName>
        <fullName evidence="15">Cytochrome B561</fullName>
    </submittedName>
</protein>
<evidence type="ECO:0000256" key="13">
    <source>
        <dbReference type="SAM" id="Phobius"/>
    </source>
</evidence>
<dbReference type="OrthoDB" id="8536275at2"/>
<dbReference type="Gene3D" id="1.20.950.20">
    <property type="entry name" value="Transmembrane di-heme cytochromes, Chain C"/>
    <property type="match status" value="2"/>
</dbReference>
<comment type="caution">
    <text evidence="15">The sequence shown here is derived from an EMBL/GenBank/DDBJ whole genome shotgun (WGS) entry which is preliminary data.</text>
</comment>
<evidence type="ECO:0000256" key="5">
    <source>
        <dbReference type="ARBA" id="ARBA00022617"/>
    </source>
</evidence>
<dbReference type="RefSeq" id="WP_068174320.1">
    <property type="nucleotide sequence ID" value="NZ_AOGK01000015.1"/>
</dbReference>
<dbReference type="PANTHER" id="PTHR30529:SF1">
    <property type="entry name" value="CYTOCHROME B561 HOMOLOG 2"/>
    <property type="match status" value="1"/>
</dbReference>
<dbReference type="InterPro" id="IPR016174">
    <property type="entry name" value="Di-haem_cyt_TM"/>
</dbReference>
<evidence type="ECO:0000256" key="4">
    <source>
        <dbReference type="ARBA" id="ARBA00022475"/>
    </source>
</evidence>
<dbReference type="GO" id="GO:0046872">
    <property type="term" value="F:metal ion binding"/>
    <property type="evidence" value="ECO:0007669"/>
    <property type="project" value="UniProtKB-KW"/>
</dbReference>
<feature type="transmembrane region" description="Helical" evidence="13">
    <location>
        <begin position="47"/>
        <end position="66"/>
    </location>
</feature>
<feature type="transmembrane region" description="Helical" evidence="13">
    <location>
        <begin position="12"/>
        <end position="32"/>
    </location>
</feature>
<dbReference type="SUPFAM" id="SSF81342">
    <property type="entry name" value="Transmembrane di-heme cytochromes"/>
    <property type="match status" value="1"/>
</dbReference>
<comment type="cofactor">
    <cofactor evidence="1">
        <name>heme b</name>
        <dbReference type="ChEBI" id="CHEBI:60344"/>
    </cofactor>
</comment>
<evidence type="ECO:0000256" key="8">
    <source>
        <dbReference type="ARBA" id="ARBA00022982"/>
    </source>
</evidence>
<dbReference type="AlphaFoldDB" id="A0A9X4NT23"/>
<evidence type="ECO:0000259" key="14">
    <source>
        <dbReference type="Pfam" id="PF01292"/>
    </source>
</evidence>
<dbReference type="GO" id="GO:0020037">
    <property type="term" value="F:heme binding"/>
    <property type="evidence" value="ECO:0007669"/>
    <property type="project" value="TreeGrafter"/>
</dbReference>
<evidence type="ECO:0000256" key="10">
    <source>
        <dbReference type="ARBA" id="ARBA00023004"/>
    </source>
</evidence>
<comment type="subcellular location">
    <subcellularLocation>
        <location evidence="2">Cell membrane</location>
        <topology evidence="2">Multi-pass membrane protein</topology>
    </subcellularLocation>
</comment>
<dbReference type="InterPro" id="IPR052168">
    <property type="entry name" value="Cytochrome_b561_oxidase"/>
</dbReference>
<dbReference type="Proteomes" id="UP001152876">
    <property type="component" value="Unassembled WGS sequence"/>
</dbReference>
<evidence type="ECO:0000256" key="11">
    <source>
        <dbReference type="ARBA" id="ARBA00023136"/>
    </source>
</evidence>